<dbReference type="Gene3D" id="3.40.50.2300">
    <property type="match status" value="2"/>
</dbReference>
<dbReference type="Pfam" id="PF13458">
    <property type="entry name" value="Peripla_BP_6"/>
    <property type="match status" value="1"/>
</dbReference>
<dbReference type="CDD" id="cd06342">
    <property type="entry name" value="PBP1_ABC_LIVBP-like"/>
    <property type="match status" value="1"/>
</dbReference>
<feature type="domain" description="Leucine-binding protein" evidence="2">
    <location>
        <begin position="1"/>
        <end position="311"/>
    </location>
</feature>
<dbReference type="PANTHER" id="PTHR47151">
    <property type="entry name" value="LEU/ILE/VAL-BINDING ABC TRANSPORTER SUBUNIT"/>
    <property type="match status" value="1"/>
</dbReference>
<dbReference type="InterPro" id="IPR028082">
    <property type="entry name" value="Peripla_BP_I"/>
</dbReference>
<evidence type="ECO:0000313" key="3">
    <source>
        <dbReference type="EMBL" id="CAB4684808.1"/>
    </source>
</evidence>
<dbReference type="EMBL" id="CAEZXM010000057">
    <property type="protein sequence ID" value="CAB4684808.1"/>
    <property type="molecule type" value="Genomic_DNA"/>
</dbReference>
<dbReference type="AlphaFoldDB" id="A0A6J6NIU1"/>
<dbReference type="PANTHER" id="PTHR47151:SF2">
    <property type="entry name" value="AMINO ACID BINDING PROTEIN"/>
    <property type="match status" value="1"/>
</dbReference>
<protein>
    <submittedName>
        <fullName evidence="3">Unannotated protein</fullName>
    </submittedName>
</protein>
<gene>
    <name evidence="3" type="ORF">UFOPK2366_00429</name>
</gene>
<dbReference type="SUPFAM" id="SSF53822">
    <property type="entry name" value="Periplasmic binding protein-like I"/>
    <property type="match status" value="1"/>
</dbReference>
<name>A0A6J6NIU1_9ZZZZ</name>
<dbReference type="InterPro" id="IPR028081">
    <property type="entry name" value="Leu-bd"/>
</dbReference>
<accession>A0A6J6NIU1</accession>
<proteinExistence type="predicted"/>
<evidence type="ECO:0000259" key="2">
    <source>
        <dbReference type="Pfam" id="PF13458"/>
    </source>
</evidence>
<sequence length="320" mass="32680">MVNGAQIAIDDFNAANPDCKVSLDKQDSQGDPAQATPLATTLANNASIIALIGPGFSGESKATMPTFETAGLPVISPSATNAKLTTNGWKMFHRILANDDKQAPGVVQLIKGTIKATKVGVIDDASDYGKGLADSVRTGLAELDIANATIDPKAADYSAAVTAMKDAGVDTIFYSGYYAEAAKMLTQLRDAGVTATFVSGDGSLDPAFITGAGAAADGAYLTATGAPPDVNADFAAKFNTAYGTVPGLYSPESYDCAQVILAAIAAGKVTRADMAAFIDAYDAPGITKPIKFDATGEPEGSAVFYTVVEAGKLVSKGLIP</sequence>
<evidence type="ECO:0000256" key="1">
    <source>
        <dbReference type="ARBA" id="ARBA00022729"/>
    </source>
</evidence>
<reference evidence="3" key="1">
    <citation type="submission" date="2020-05" db="EMBL/GenBank/DDBJ databases">
        <authorList>
            <person name="Chiriac C."/>
            <person name="Salcher M."/>
            <person name="Ghai R."/>
            <person name="Kavagutti S V."/>
        </authorList>
    </citation>
    <scope>NUCLEOTIDE SEQUENCE</scope>
</reference>
<organism evidence="3">
    <name type="scientific">freshwater metagenome</name>
    <dbReference type="NCBI Taxonomy" id="449393"/>
    <lineage>
        <taxon>unclassified sequences</taxon>
        <taxon>metagenomes</taxon>
        <taxon>ecological metagenomes</taxon>
    </lineage>
</organism>
<keyword evidence="1" id="KW-0732">Signal</keyword>